<sequence>MDGWRGLPSAGADEMKLKPVPIKPQLDKETQHTRQEEEGEESEPVEPTPIIVKKEDISDVPCKVPKFQYVDFPSLHQCIQQLAIPPLENWLARCPAGWPPSRGSRDTPERIPKFKYVDYPSLHHCIQQLSVPPLESWSSGLARSVGSSGLRLGTGSSAPPSTANEKQGSLASGQKWDRDTALPGPSPGPVQKKAVSDSTSCKPQHSVRVIDQPEAKPLIGSGQGQPCTETTKGSEFQRPNFLTPHRATAQLKAGKRRQSTLNRMYLDMELDQMQPRGRPELRDSEDPEESFWRTVTESVCPFCQKMFTNPEELRVHQRSHRDKSRLFPQLTACEYHACLGRGSTRCRKEPTATLFSSHSTPARGKAAADVDPAVP</sequence>
<proteinExistence type="predicted"/>
<dbReference type="GO" id="GO:0008270">
    <property type="term" value="F:zinc ion binding"/>
    <property type="evidence" value="ECO:0007669"/>
    <property type="project" value="UniProtKB-KW"/>
</dbReference>
<feature type="compositionally biased region" description="Basic and acidic residues" evidence="2">
    <location>
        <begin position="25"/>
        <end position="36"/>
    </location>
</feature>
<feature type="compositionally biased region" description="Polar residues" evidence="2">
    <location>
        <begin position="224"/>
        <end position="234"/>
    </location>
</feature>
<dbReference type="PROSITE" id="PS00028">
    <property type="entry name" value="ZINC_FINGER_C2H2_1"/>
    <property type="match status" value="1"/>
</dbReference>
<dbReference type="AlphaFoldDB" id="A0A9Q1EQ92"/>
<protein>
    <recommendedName>
        <fullName evidence="3">C2H2-type domain-containing protein</fullName>
    </recommendedName>
</protein>
<feature type="region of interest" description="Disordered" evidence="2">
    <location>
        <begin position="352"/>
        <end position="375"/>
    </location>
</feature>
<feature type="domain" description="C2H2-type" evidence="3">
    <location>
        <begin position="298"/>
        <end position="325"/>
    </location>
</feature>
<feature type="compositionally biased region" description="Low complexity" evidence="2">
    <location>
        <begin position="148"/>
        <end position="157"/>
    </location>
</feature>
<accession>A0A9Q1EQ92</accession>
<reference evidence="4" key="1">
    <citation type="journal article" date="2023" name="Science">
        <title>Genome structures resolve the early diversification of teleost fishes.</title>
        <authorList>
            <person name="Parey E."/>
            <person name="Louis A."/>
            <person name="Montfort J."/>
            <person name="Bouchez O."/>
            <person name="Roques C."/>
            <person name="Iampietro C."/>
            <person name="Lluch J."/>
            <person name="Castinel A."/>
            <person name="Donnadieu C."/>
            <person name="Desvignes T."/>
            <person name="Floi Bucao C."/>
            <person name="Jouanno E."/>
            <person name="Wen M."/>
            <person name="Mejri S."/>
            <person name="Dirks R."/>
            <person name="Jansen H."/>
            <person name="Henkel C."/>
            <person name="Chen W.J."/>
            <person name="Zahm M."/>
            <person name="Cabau C."/>
            <person name="Klopp C."/>
            <person name="Thompson A.W."/>
            <person name="Robinson-Rechavi M."/>
            <person name="Braasch I."/>
            <person name="Lecointre G."/>
            <person name="Bobe J."/>
            <person name="Postlethwait J.H."/>
            <person name="Berthelot C."/>
            <person name="Roest Crollius H."/>
            <person name="Guiguen Y."/>
        </authorList>
    </citation>
    <scope>NUCLEOTIDE SEQUENCE</scope>
    <source>
        <strain evidence="4">WJC10195</strain>
    </source>
</reference>
<dbReference type="OrthoDB" id="8643926at2759"/>
<evidence type="ECO:0000256" key="2">
    <source>
        <dbReference type="SAM" id="MobiDB-lite"/>
    </source>
</evidence>
<dbReference type="PROSITE" id="PS50157">
    <property type="entry name" value="ZINC_FINGER_C2H2_2"/>
    <property type="match status" value="1"/>
</dbReference>
<dbReference type="Pfam" id="PF00096">
    <property type="entry name" value="zf-C2H2"/>
    <property type="match status" value="1"/>
</dbReference>
<keyword evidence="1" id="KW-0479">Metal-binding</keyword>
<feature type="region of interest" description="Disordered" evidence="2">
    <location>
        <begin position="148"/>
        <end position="259"/>
    </location>
</feature>
<feature type="region of interest" description="Disordered" evidence="2">
    <location>
        <begin position="1"/>
        <end position="48"/>
    </location>
</feature>
<dbReference type="EMBL" id="JAINUF010000014">
    <property type="protein sequence ID" value="KAJ8342957.1"/>
    <property type="molecule type" value="Genomic_DNA"/>
</dbReference>
<name>A0A9Q1EQ92_SYNKA</name>
<evidence type="ECO:0000313" key="5">
    <source>
        <dbReference type="Proteomes" id="UP001152622"/>
    </source>
</evidence>
<dbReference type="InterPro" id="IPR013087">
    <property type="entry name" value="Znf_C2H2_type"/>
</dbReference>
<keyword evidence="5" id="KW-1185">Reference proteome</keyword>
<evidence type="ECO:0000259" key="3">
    <source>
        <dbReference type="PROSITE" id="PS50157"/>
    </source>
</evidence>
<dbReference type="Gene3D" id="3.30.160.60">
    <property type="entry name" value="Classic Zinc Finger"/>
    <property type="match status" value="1"/>
</dbReference>
<organism evidence="4 5">
    <name type="scientific">Synaphobranchus kaupii</name>
    <name type="common">Kaup's arrowtooth eel</name>
    <dbReference type="NCBI Taxonomy" id="118154"/>
    <lineage>
        <taxon>Eukaryota</taxon>
        <taxon>Metazoa</taxon>
        <taxon>Chordata</taxon>
        <taxon>Craniata</taxon>
        <taxon>Vertebrata</taxon>
        <taxon>Euteleostomi</taxon>
        <taxon>Actinopterygii</taxon>
        <taxon>Neopterygii</taxon>
        <taxon>Teleostei</taxon>
        <taxon>Anguilliformes</taxon>
        <taxon>Synaphobranchidae</taxon>
        <taxon>Synaphobranchus</taxon>
    </lineage>
</organism>
<gene>
    <name evidence="4" type="ORF">SKAU_G00328850</name>
</gene>
<comment type="caution">
    <text evidence="4">The sequence shown here is derived from an EMBL/GenBank/DDBJ whole genome shotgun (WGS) entry which is preliminary data.</text>
</comment>
<keyword evidence="1" id="KW-0863">Zinc-finger</keyword>
<dbReference type="Proteomes" id="UP001152622">
    <property type="component" value="Chromosome 14"/>
</dbReference>
<evidence type="ECO:0000256" key="1">
    <source>
        <dbReference type="PROSITE-ProRule" id="PRU00042"/>
    </source>
</evidence>
<evidence type="ECO:0000313" key="4">
    <source>
        <dbReference type="EMBL" id="KAJ8342957.1"/>
    </source>
</evidence>
<keyword evidence="1" id="KW-0862">Zinc</keyword>
<dbReference type="SMART" id="SM00355">
    <property type="entry name" value="ZnF_C2H2"/>
    <property type="match status" value="1"/>
</dbReference>
<feature type="compositionally biased region" description="Polar residues" evidence="2">
    <location>
        <begin position="158"/>
        <end position="172"/>
    </location>
</feature>